<evidence type="ECO:0000313" key="1">
    <source>
        <dbReference type="EMBL" id="KAK7901588.1"/>
    </source>
</evidence>
<proteinExistence type="predicted"/>
<dbReference type="AlphaFoldDB" id="A0AAW0NJW4"/>
<dbReference type="Proteomes" id="UP001460270">
    <property type="component" value="Unassembled WGS sequence"/>
</dbReference>
<sequence length="101" mass="10610">MLQRDVAPPVFKALLLPGVPQQIIPRVLPAGKEAQSLLGFGCHISLKDARTNSTSPSAPTGACGSSSENYLTPACLRSGRQVLWLGVEQPTSVGNAPSMLR</sequence>
<gene>
    <name evidence="1" type="ORF">WMY93_018357</name>
</gene>
<keyword evidence="2" id="KW-1185">Reference proteome</keyword>
<comment type="caution">
    <text evidence="1">The sequence shown here is derived from an EMBL/GenBank/DDBJ whole genome shotgun (WGS) entry which is preliminary data.</text>
</comment>
<reference evidence="2" key="1">
    <citation type="submission" date="2024-04" db="EMBL/GenBank/DDBJ databases">
        <title>Salinicola lusitanus LLJ914,a marine bacterium isolated from the Okinawa Trough.</title>
        <authorList>
            <person name="Li J."/>
        </authorList>
    </citation>
    <scope>NUCLEOTIDE SEQUENCE [LARGE SCALE GENOMIC DNA]</scope>
</reference>
<protein>
    <submittedName>
        <fullName evidence="1">Uncharacterized protein</fullName>
    </submittedName>
</protein>
<name>A0AAW0NJW4_9GOBI</name>
<dbReference type="EMBL" id="JBBPFD010000013">
    <property type="protein sequence ID" value="KAK7901588.1"/>
    <property type="molecule type" value="Genomic_DNA"/>
</dbReference>
<accession>A0AAW0NJW4</accession>
<evidence type="ECO:0000313" key="2">
    <source>
        <dbReference type="Proteomes" id="UP001460270"/>
    </source>
</evidence>
<organism evidence="1 2">
    <name type="scientific">Mugilogobius chulae</name>
    <name type="common">yellowstripe goby</name>
    <dbReference type="NCBI Taxonomy" id="88201"/>
    <lineage>
        <taxon>Eukaryota</taxon>
        <taxon>Metazoa</taxon>
        <taxon>Chordata</taxon>
        <taxon>Craniata</taxon>
        <taxon>Vertebrata</taxon>
        <taxon>Euteleostomi</taxon>
        <taxon>Actinopterygii</taxon>
        <taxon>Neopterygii</taxon>
        <taxon>Teleostei</taxon>
        <taxon>Neoteleostei</taxon>
        <taxon>Acanthomorphata</taxon>
        <taxon>Gobiaria</taxon>
        <taxon>Gobiiformes</taxon>
        <taxon>Gobioidei</taxon>
        <taxon>Gobiidae</taxon>
        <taxon>Gobionellinae</taxon>
        <taxon>Mugilogobius</taxon>
    </lineage>
</organism>